<evidence type="ECO:0000259" key="6">
    <source>
        <dbReference type="Pfam" id="PF00520"/>
    </source>
</evidence>
<dbReference type="GO" id="GO:0009566">
    <property type="term" value="P:fertilization"/>
    <property type="evidence" value="ECO:0007669"/>
    <property type="project" value="TreeGrafter"/>
</dbReference>
<evidence type="ECO:0000256" key="2">
    <source>
        <dbReference type="ARBA" id="ARBA00022692"/>
    </source>
</evidence>
<proteinExistence type="predicted"/>
<keyword evidence="8" id="KW-1185">Reference proteome</keyword>
<evidence type="ECO:0000256" key="5">
    <source>
        <dbReference type="SAM" id="Phobius"/>
    </source>
</evidence>
<dbReference type="PANTHER" id="PTHR46923:SF1">
    <property type="entry name" value="CATION CHANNEL SPERM-ASSOCIATED PROTEIN 2"/>
    <property type="match status" value="1"/>
</dbReference>
<comment type="subcellular location">
    <subcellularLocation>
        <location evidence="1">Membrane</location>
        <topology evidence="1">Multi-pass membrane protein</topology>
    </subcellularLocation>
</comment>
<evidence type="ECO:0000256" key="3">
    <source>
        <dbReference type="ARBA" id="ARBA00022989"/>
    </source>
</evidence>
<dbReference type="InterPro" id="IPR028747">
    <property type="entry name" value="CatSper2"/>
</dbReference>
<gene>
    <name evidence="7" type="primary">CATSPER2</name>
</gene>
<reference evidence="7" key="1">
    <citation type="submission" date="2025-08" db="UniProtKB">
        <authorList>
            <consortium name="Ensembl"/>
        </authorList>
    </citation>
    <scope>IDENTIFICATION</scope>
</reference>
<feature type="transmembrane region" description="Helical" evidence="5">
    <location>
        <begin position="234"/>
        <end position="257"/>
    </location>
</feature>
<dbReference type="GO" id="GO:0048240">
    <property type="term" value="P:sperm capacitation"/>
    <property type="evidence" value="ECO:0007669"/>
    <property type="project" value="TreeGrafter"/>
</dbReference>
<dbReference type="Gene3D" id="1.10.287.70">
    <property type="match status" value="1"/>
</dbReference>
<dbReference type="AlphaFoldDB" id="A0A8D0HA00"/>
<dbReference type="OMA" id="ITPERRW"/>
<evidence type="ECO:0000256" key="4">
    <source>
        <dbReference type="ARBA" id="ARBA00023136"/>
    </source>
</evidence>
<dbReference type="GO" id="GO:0036128">
    <property type="term" value="C:CatSper complex"/>
    <property type="evidence" value="ECO:0007669"/>
    <property type="project" value="InterPro"/>
</dbReference>
<feature type="domain" description="Ion transport" evidence="6">
    <location>
        <begin position="198"/>
        <end position="266"/>
    </location>
</feature>
<keyword evidence="3 5" id="KW-1133">Transmembrane helix</keyword>
<evidence type="ECO:0000313" key="8">
    <source>
        <dbReference type="Proteomes" id="UP000694392"/>
    </source>
</evidence>
<dbReference type="InterPro" id="IPR005821">
    <property type="entry name" value="Ion_trans_dom"/>
</dbReference>
<sequence>QEFPQDEGRSSFHLLPRADAVRSKLIYTFYLIDHLQGLSHAVPRHNIRDFLDPRKQRKLMLSDHHQLVRFNINPARNFIITPERRWNNRLQVRCSRWPPLPMWVSWVLNSKTFQIFIISLIFLNMLALMIRRGEEGAGTSQGVFQVGLLPQSPHAPTCSTRCISSGSLAITLPHLPWERPESRSQEGPCLILLSAPRDLANSPVTVFILFTTDHWYTLLQDTWKIPEMNRAISGFYIIIWLLIGSFVFRNIFVAIMVTNFKHIRSDLTEEVRKIETQQKADLFKIGTKTGAAPGWGWGGGADQQDRGMLAGM</sequence>
<dbReference type="GO" id="GO:0005245">
    <property type="term" value="F:voltage-gated calcium channel activity"/>
    <property type="evidence" value="ECO:0007669"/>
    <property type="project" value="Ensembl"/>
</dbReference>
<protein>
    <submittedName>
        <fullName evidence="7">Cation channel sperm associated 2</fullName>
    </submittedName>
</protein>
<accession>A0A8D0HA00</accession>
<dbReference type="GO" id="GO:0030317">
    <property type="term" value="P:flagellated sperm motility"/>
    <property type="evidence" value="ECO:0007669"/>
    <property type="project" value="InterPro"/>
</dbReference>
<reference evidence="7" key="2">
    <citation type="submission" date="2025-09" db="UniProtKB">
        <authorList>
            <consortium name="Ensembl"/>
        </authorList>
    </citation>
    <scope>IDENTIFICATION</scope>
</reference>
<name>A0A8D0HA00_SPHPU</name>
<evidence type="ECO:0000313" key="7">
    <source>
        <dbReference type="Ensembl" id="ENSSPUP00000018888.1"/>
    </source>
</evidence>
<dbReference type="GO" id="GO:0005227">
    <property type="term" value="F:calcium-activated cation channel activity"/>
    <property type="evidence" value="ECO:0007669"/>
    <property type="project" value="InterPro"/>
</dbReference>
<dbReference type="GeneTree" id="ENSGT00910000144338"/>
<keyword evidence="2 5" id="KW-0812">Transmembrane</keyword>
<dbReference type="Ensembl" id="ENSSPUT00000020118.1">
    <property type="protein sequence ID" value="ENSSPUP00000018888.1"/>
    <property type="gene ID" value="ENSSPUG00000014562.1"/>
</dbReference>
<evidence type="ECO:0000256" key="1">
    <source>
        <dbReference type="ARBA" id="ARBA00004141"/>
    </source>
</evidence>
<organism evidence="7 8">
    <name type="scientific">Sphenodon punctatus</name>
    <name type="common">Tuatara</name>
    <name type="synonym">Hatteria punctata</name>
    <dbReference type="NCBI Taxonomy" id="8508"/>
    <lineage>
        <taxon>Eukaryota</taxon>
        <taxon>Metazoa</taxon>
        <taxon>Chordata</taxon>
        <taxon>Craniata</taxon>
        <taxon>Vertebrata</taxon>
        <taxon>Euteleostomi</taxon>
        <taxon>Lepidosauria</taxon>
        <taxon>Sphenodontia</taxon>
        <taxon>Sphenodontidae</taxon>
        <taxon>Sphenodon</taxon>
    </lineage>
</organism>
<keyword evidence="4 5" id="KW-0472">Membrane</keyword>
<dbReference type="PANTHER" id="PTHR46923">
    <property type="entry name" value="CATION CHANNEL SPERM-ASSOCIATED PROTEIN 2"/>
    <property type="match status" value="1"/>
</dbReference>
<dbReference type="Proteomes" id="UP000694392">
    <property type="component" value="Unplaced"/>
</dbReference>
<dbReference type="Pfam" id="PF00520">
    <property type="entry name" value="Ion_trans"/>
    <property type="match status" value="1"/>
</dbReference>